<dbReference type="STRING" id="3871.A0A1J7HCR8"/>
<feature type="compositionally biased region" description="Basic and acidic residues" evidence="3">
    <location>
        <begin position="128"/>
        <end position="139"/>
    </location>
</feature>
<dbReference type="InterPro" id="IPR036427">
    <property type="entry name" value="Bromodomain-like_sf"/>
</dbReference>
<feature type="compositionally biased region" description="Polar residues" evidence="3">
    <location>
        <begin position="145"/>
        <end position="159"/>
    </location>
</feature>
<reference evidence="5 6" key="1">
    <citation type="journal article" date="2017" name="Plant Biotechnol. J.">
        <title>A comprehensive draft genome sequence for lupin (Lupinus angustifolius), an emerging health food: insights into plant-microbe interactions and legume evolution.</title>
        <authorList>
            <person name="Hane J.K."/>
            <person name="Ming Y."/>
            <person name="Kamphuis L.G."/>
            <person name="Nelson M.N."/>
            <person name="Garg G."/>
            <person name="Atkins C.A."/>
            <person name="Bayer P.E."/>
            <person name="Bravo A."/>
            <person name="Bringans S."/>
            <person name="Cannon S."/>
            <person name="Edwards D."/>
            <person name="Foley R."/>
            <person name="Gao L.L."/>
            <person name="Harrison M.J."/>
            <person name="Huang W."/>
            <person name="Hurgobin B."/>
            <person name="Li S."/>
            <person name="Liu C.W."/>
            <person name="McGrath A."/>
            <person name="Morahan G."/>
            <person name="Murray J."/>
            <person name="Weller J."/>
            <person name="Jian J."/>
            <person name="Singh K.B."/>
        </authorList>
    </citation>
    <scope>NUCLEOTIDE SEQUENCE [LARGE SCALE GENOMIC DNA]</scope>
    <source>
        <strain evidence="6">cv. Tanjil</strain>
        <tissue evidence="5">Whole plant</tissue>
    </source>
</reference>
<accession>A0A1J7HCR8</accession>
<dbReference type="KEGG" id="lang:109349325"/>
<sequence>MVMVRWSSWSELLLGGAVVRHGTQDWPIIAAELRTRTVSPDTFTPEVCKAKYQELLKRYSGSKAWFEELKKEGMAELKRALEQSEKSIGSLKLKLEFLKTEKNETKSDCHVDNVPAGPELHVPSQNLERVESSNKETSKDGLSAGSFTHETGTNWSPEGTRSAEHEKVLNVIKLEDPIGEGQVGGLKKLRGKRRRKDSDSNINKRSVRESDVLHSVDVSGYKESSTSNSDEIAKFCSKDKKNYNLRKDGMKDIMEILDYILQSKGASSFHRKHDSQKRGRYRSMIRQHMDLDTIRLRISNRTIKSVMELFRDLYLLINNALVFYSKSTRQYKNAQLLKDIVNETLKECIKDFRSNVTNADVSITLPVDEPPLKLRSVCPGNRKVVAKEAGGGSKSASEISQGAKVPSKVNLPLSEESLPIKKSFGRSKKVGRETTGSQRPATPMKRRRTVKTKDDNAEDLVPTQAYPLGL</sequence>
<dbReference type="Pfam" id="PF00439">
    <property type="entry name" value="Bromodomain"/>
    <property type="match status" value="1"/>
</dbReference>
<dbReference type="Gramene" id="OIW10420">
    <property type="protein sequence ID" value="OIW10420"/>
    <property type="gene ID" value="TanjilG_24980"/>
</dbReference>
<dbReference type="SUPFAM" id="SSF47370">
    <property type="entry name" value="Bromodomain"/>
    <property type="match status" value="1"/>
</dbReference>
<evidence type="ECO:0000313" key="6">
    <source>
        <dbReference type="Proteomes" id="UP000188354"/>
    </source>
</evidence>
<dbReference type="CDD" id="cd00167">
    <property type="entry name" value="SANT"/>
    <property type="match status" value="1"/>
</dbReference>
<protein>
    <recommendedName>
        <fullName evidence="4">Bromo domain-containing protein</fullName>
    </recommendedName>
</protein>
<dbReference type="InterPro" id="IPR001487">
    <property type="entry name" value="Bromodomain"/>
</dbReference>
<dbReference type="CDD" id="cd04369">
    <property type="entry name" value="Bromodomain"/>
    <property type="match status" value="1"/>
</dbReference>
<evidence type="ECO:0000256" key="2">
    <source>
        <dbReference type="PROSITE-ProRule" id="PRU00035"/>
    </source>
</evidence>
<dbReference type="EMBL" id="CM007366">
    <property type="protein sequence ID" value="OIW10420.1"/>
    <property type="molecule type" value="Genomic_DNA"/>
</dbReference>
<dbReference type="PROSITE" id="PS50014">
    <property type="entry name" value="BROMODOMAIN_2"/>
    <property type="match status" value="1"/>
</dbReference>
<feature type="region of interest" description="Disordered" evidence="3">
    <location>
        <begin position="182"/>
        <end position="208"/>
    </location>
</feature>
<dbReference type="PANTHER" id="PTHR37888:SF4">
    <property type="entry name" value="OS07G0565300 PROTEIN"/>
    <property type="match status" value="1"/>
</dbReference>
<dbReference type="Proteomes" id="UP000188354">
    <property type="component" value="Chromosome LG06"/>
</dbReference>
<dbReference type="PANTHER" id="PTHR37888">
    <property type="entry name" value="DNA-BINDING BROMODOMAIN-CONTAINING PROTEIN"/>
    <property type="match status" value="1"/>
</dbReference>
<feature type="domain" description="Bromo" evidence="4">
    <location>
        <begin position="261"/>
        <end position="331"/>
    </location>
</feature>
<dbReference type="AlphaFoldDB" id="A0A1J7HCR8"/>
<feature type="region of interest" description="Disordered" evidence="3">
    <location>
        <begin position="416"/>
        <end position="470"/>
    </location>
</feature>
<dbReference type="InterPro" id="IPR001005">
    <property type="entry name" value="SANT/Myb"/>
</dbReference>
<dbReference type="Gene3D" id="1.20.920.10">
    <property type="entry name" value="Bromodomain-like"/>
    <property type="match status" value="1"/>
</dbReference>
<gene>
    <name evidence="5" type="ORF">TanjilG_24980</name>
</gene>
<dbReference type="OMA" id="MCKAPCV"/>
<dbReference type="OrthoDB" id="1742084at2759"/>
<feature type="region of interest" description="Disordered" evidence="3">
    <location>
        <begin position="107"/>
        <end position="162"/>
    </location>
</feature>
<dbReference type="SMART" id="SM00297">
    <property type="entry name" value="BROMO"/>
    <property type="match status" value="1"/>
</dbReference>
<evidence type="ECO:0000256" key="3">
    <source>
        <dbReference type="SAM" id="MobiDB-lite"/>
    </source>
</evidence>
<proteinExistence type="predicted"/>
<organism evidence="5 6">
    <name type="scientific">Lupinus angustifolius</name>
    <name type="common">Narrow-leaved blue lupine</name>
    <dbReference type="NCBI Taxonomy" id="3871"/>
    <lineage>
        <taxon>Eukaryota</taxon>
        <taxon>Viridiplantae</taxon>
        <taxon>Streptophyta</taxon>
        <taxon>Embryophyta</taxon>
        <taxon>Tracheophyta</taxon>
        <taxon>Spermatophyta</taxon>
        <taxon>Magnoliopsida</taxon>
        <taxon>eudicotyledons</taxon>
        <taxon>Gunneridae</taxon>
        <taxon>Pentapetalae</taxon>
        <taxon>rosids</taxon>
        <taxon>fabids</taxon>
        <taxon>Fabales</taxon>
        <taxon>Fabaceae</taxon>
        <taxon>Papilionoideae</taxon>
        <taxon>50 kb inversion clade</taxon>
        <taxon>genistoids sensu lato</taxon>
        <taxon>core genistoids</taxon>
        <taxon>Genisteae</taxon>
        <taxon>Lupinus</taxon>
    </lineage>
</organism>
<name>A0A1J7HCR8_LUPAN</name>
<evidence type="ECO:0000259" key="4">
    <source>
        <dbReference type="PROSITE" id="PS50014"/>
    </source>
</evidence>
<keyword evidence="6" id="KW-1185">Reference proteome</keyword>
<keyword evidence="1 2" id="KW-0103">Bromodomain</keyword>
<evidence type="ECO:0000256" key="1">
    <source>
        <dbReference type="ARBA" id="ARBA00023117"/>
    </source>
</evidence>
<evidence type="ECO:0000313" key="5">
    <source>
        <dbReference type="EMBL" id="OIW10420.1"/>
    </source>
</evidence>